<sequence>MISLLTQLGKYTSSSRMSSGFEAGHCADYPGSSQFVSPRLNSSSSQSSLKDGSRVPVTEMSLHHSAASSAISSHVNKVPIPSKGPRAGAPFAGDDVIDDLFPDSLLQSHGLLLSFDLATQLVQLLFEESRSLSVSIQDLQGVISSLTSRHVAVDSVFHVLHSLIVDSQKRPSDSSKHGS</sequence>
<dbReference type="EMBL" id="CM002925">
    <property type="protein sequence ID" value="KGN53530.1"/>
    <property type="molecule type" value="Genomic_DNA"/>
</dbReference>
<dbReference type="Proteomes" id="UP000029981">
    <property type="component" value="Chromosome 4"/>
</dbReference>
<evidence type="ECO:0000313" key="2">
    <source>
        <dbReference type="Proteomes" id="UP000029981"/>
    </source>
</evidence>
<name>A0A0A0KVC9_CUCSA</name>
<evidence type="ECO:0000313" key="1">
    <source>
        <dbReference type="EMBL" id="KGN53530.1"/>
    </source>
</evidence>
<dbReference type="AlphaFoldDB" id="A0A0A0KVC9"/>
<organism evidence="1 2">
    <name type="scientific">Cucumis sativus</name>
    <name type="common">Cucumber</name>
    <dbReference type="NCBI Taxonomy" id="3659"/>
    <lineage>
        <taxon>Eukaryota</taxon>
        <taxon>Viridiplantae</taxon>
        <taxon>Streptophyta</taxon>
        <taxon>Embryophyta</taxon>
        <taxon>Tracheophyta</taxon>
        <taxon>Spermatophyta</taxon>
        <taxon>Magnoliopsida</taxon>
        <taxon>eudicotyledons</taxon>
        <taxon>Gunneridae</taxon>
        <taxon>Pentapetalae</taxon>
        <taxon>rosids</taxon>
        <taxon>fabids</taxon>
        <taxon>Cucurbitales</taxon>
        <taxon>Cucurbitaceae</taxon>
        <taxon>Benincaseae</taxon>
        <taxon>Cucumis</taxon>
    </lineage>
</organism>
<reference evidence="1 2" key="4">
    <citation type="journal article" date="2011" name="BMC Genomics">
        <title>RNA-Seq improves annotation of protein-coding genes in the cucumber genome.</title>
        <authorList>
            <person name="Li Z."/>
            <person name="Zhang Z."/>
            <person name="Yan P."/>
            <person name="Huang S."/>
            <person name="Fei Z."/>
            <person name="Lin K."/>
        </authorList>
    </citation>
    <scope>NUCLEOTIDE SEQUENCE [LARGE SCALE GENOMIC DNA]</scope>
    <source>
        <strain evidence="2">cv. 9930</strain>
    </source>
</reference>
<reference evidence="1 2" key="1">
    <citation type="journal article" date="2009" name="Nat. Genet.">
        <title>The genome of the cucumber, Cucumis sativus L.</title>
        <authorList>
            <person name="Huang S."/>
            <person name="Li R."/>
            <person name="Zhang Z."/>
            <person name="Li L."/>
            <person name="Gu X."/>
            <person name="Fan W."/>
            <person name="Lucas W.J."/>
            <person name="Wang X."/>
            <person name="Xie B."/>
            <person name="Ni P."/>
            <person name="Ren Y."/>
            <person name="Zhu H."/>
            <person name="Li J."/>
            <person name="Lin K."/>
            <person name="Jin W."/>
            <person name="Fei Z."/>
            <person name="Li G."/>
            <person name="Staub J."/>
            <person name="Kilian A."/>
            <person name="van der Vossen E.A."/>
            <person name="Wu Y."/>
            <person name="Guo J."/>
            <person name="He J."/>
            <person name="Jia Z."/>
            <person name="Ren Y."/>
            <person name="Tian G."/>
            <person name="Lu Y."/>
            <person name="Ruan J."/>
            <person name="Qian W."/>
            <person name="Wang M."/>
            <person name="Huang Q."/>
            <person name="Li B."/>
            <person name="Xuan Z."/>
            <person name="Cao J."/>
            <person name="Asan"/>
            <person name="Wu Z."/>
            <person name="Zhang J."/>
            <person name="Cai Q."/>
            <person name="Bai Y."/>
            <person name="Zhao B."/>
            <person name="Han Y."/>
            <person name="Li Y."/>
            <person name="Li X."/>
            <person name="Wang S."/>
            <person name="Shi Q."/>
            <person name="Liu S."/>
            <person name="Cho W.K."/>
            <person name="Kim J.Y."/>
            <person name="Xu Y."/>
            <person name="Heller-Uszynska K."/>
            <person name="Miao H."/>
            <person name="Cheng Z."/>
            <person name="Zhang S."/>
            <person name="Wu J."/>
            <person name="Yang Y."/>
            <person name="Kang H."/>
            <person name="Li M."/>
            <person name="Liang H."/>
            <person name="Ren X."/>
            <person name="Shi Z."/>
            <person name="Wen M."/>
            <person name="Jian M."/>
            <person name="Yang H."/>
            <person name="Zhang G."/>
            <person name="Yang Z."/>
            <person name="Chen R."/>
            <person name="Liu S."/>
            <person name="Li J."/>
            <person name="Ma L."/>
            <person name="Liu H."/>
            <person name="Zhou Y."/>
            <person name="Zhao J."/>
            <person name="Fang X."/>
            <person name="Li G."/>
            <person name="Fang L."/>
            <person name="Li Y."/>
            <person name="Liu D."/>
            <person name="Zheng H."/>
            <person name="Zhang Y."/>
            <person name="Qin N."/>
            <person name="Li Z."/>
            <person name="Yang G."/>
            <person name="Yang S."/>
            <person name="Bolund L."/>
            <person name="Kristiansen K."/>
            <person name="Zheng H."/>
            <person name="Li S."/>
            <person name="Zhang X."/>
            <person name="Yang H."/>
            <person name="Wang J."/>
            <person name="Sun R."/>
            <person name="Zhang B."/>
            <person name="Jiang S."/>
            <person name="Wang J."/>
            <person name="Du Y."/>
            <person name="Li S."/>
        </authorList>
    </citation>
    <scope>NUCLEOTIDE SEQUENCE [LARGE SCALE GENOMIC DNA]</scope>
    <source>
        <strain evidence="2">cv. 9930</strain>
    </source>
</reference>
<accession>A0A0A0KVC9</accession>
<reference evidence="1 2" key="3">
    <citation type="journal article" date="2010" name="BMC Genomics">
        <title>Transcriptome sequencing and comparative analysis of cucumber flowers with different sex types.</title>
        <authorList>
            <person name="Guo S."/>
            <person name="Zheng Y."/>
            <person name="Joung J.G."/>
            <person name="Liu S."/>
            <person name="Zhang Z."/>
            <person name="Crasta O.R."/>
            <person name="Sobral B.W."/>
            <person name="Xu Y."/>
            <person name="Huang S."/>
            <person name="Fei Z."/>
        </authorList>
    </citation>
    <scope>NUCLEOTIDE SEQUENCE [LARGE SCALE GENOMIC DNA]</scope>
    <source>
        <strain evidence="2">cv. 9930</strain>
    </source>
</reference>
<protein>
    <submittedName>
        <fullName evidence="1">Uncharacterized protein</fullName>
    </submittedName>
</protein>
<proteinExistence type="predicted"/>
<gene>
    <name evidence="1" type="ORF">Csa_4G064620</name>
</gene>
<keyword evidence="2" id="KW-1185">Reference proteome</keyword>
<dbReference type="Gramene" id="KGN53530">
    <property type="protein sequence ID" value="KGN53530"/>
    <property type="gene ID" value="Csa_4G064620"/>
</dbReference>
<reference evidence="1 2" key="2">
    <citation type="journal article" date="2009" name="PLoS ONE">
        <title>An integrated genetic and cytogenetic map of the cucumber genome.</title>
        <authorList>
            <person name="Ren Y."/>
            <person name="Zhang Z."/>
            <person name="Liu J."/>
            <person name="Staub J.E."/>
            <person name="Han Y."/>
            <person name="Cheng Z."/>
            <person name="Li X."/>
            <person name="Lu J."/>
            <person name="Miao H."/>
            <person name="Kang H."/>
            <person name="Xie B."/>
            <person name="Gu X."/>
            <person name="Wang X."/>
            <person name="Du Y."/>
            <person name="Jin W."/>
            <person name="Huang S."/>
        </authorList>
    </citation>
    <scope>NUCLEOTIDE SEQUENCE [LARGE SCALE GENOMIC DNA]</scope>
    <source>
        <strain evidence="2">cv. 9930</strain>
    </source>
</reference>